<dbReference type="Proteomes" id="UP000664859">
    <property type="component" value="Unassembled WGS sequence"/>
</dbReference>
<gene>
    <name evidence="2" type="ORF">JKP88DRAFT_312283</name>
</gene>
<feature type="transmembrane region" description="Helical" evidence="1">
    <location>
        <begin position="347"/>
        <end position="365"/>
    </location>
</feature>
<dbReference type="AlphaFoldDB" id="A0A836CHH4"/>
<dbReference type="EMBL" id="JAFCMP010000134">
    <property type="protein sequence ID" value="KAG5185393.1"/>
    <property type="molecule type" value="Genomic_DNA"/>
</dbReference>
<evidence type="ECO:0000313" key="2">
    <source>
        <dbReference type="EMBL" id="KAG5185393.1"/>
    </source>
</evidence>
<sequence>MYLAHCSTQKAGNVSRLRTPATDCDPIAGAGRVYRQADVRSMERQKHFLHHGWNGVQLRVLTRDVSLTPSESVPVICEGATLCEFDLACIQGILTPSQLDQLRRAGTAADLWFSRSFHQGAGRGSLMVLSRYPITSSYMERFHVQSSCAQGSGSAGRSGTYGTQEGVGLVRLATPAGPVDVYTAALHTADDVTAAAQAFQLAHFVHHTARSPLSLLAVTLGGAGSTAYALQLSVAALRDRLRRHHREDSSAAAQSDCNGFAAVFTAVDPDSDDVTAQFGSGGSGHVPVAIVPLRGPLLMQLRGSIASALDSGAAHTRRLTRFVTGSGVALAIGLVAAMLSSSHSSPVTLLACAAAVLAAAAAAQMDRARRLYGAREWAQGLREVAAELHNFESHLHIDDAYPTAVGMSSQPGSYIDAHLPVMPHTLSSHTRQ</sequence>
<keyword evidence="3" id="KW-1185">Reference proteome</keyword>
<feature type="transmembrane region" description="Helical" evidence="1">
    <location>
        <begin position="213"/>
        <end position="237"/>
    </location>
</feature>
<keyword evidence="1" id="KW-1133">Transmembrane helix</keyword>
<organism evidence="2 3">
    <name type="scientific">Tribonema minus</name>
    <dbReference type="NCBI Taxonomy" id="303371"/>
    <lineage>
        <taxon>Eukaryota</taxon>
        <taxon>Sar</taxon>
        <taxon>Stramenopiles</taxon>
        <taxon>Ochrophyta</taxon>
        <taxon>PX clade</taxon>
        <taxon>Xanthophyceae</taxon>
        <taxon>Tribonematales</taxon>
        <taxon>Tribonemataceae</taxon>
        <taxon>Tribonema</taxon>
    </lineage>
</organism>
<protein>
    <recommendedName>
        <fullName evidence="4">Transmembrane protein</fullName>
    </recommendedName>
</protein>
<proteinExistence type="predicted"/>
<accession>A0A836CHH4</accession>
<keyword evidence="1" id="KW-0812">Transmembrane</keyword>
<dbReference type="Gene3D" id="3.60.10.10">
    <property type="entry name" value="Endonuclease/exonuclease/phosphatase"/>
    <property type="match status" value="1"/>
</dbReference>
<evidence type="ECO:0000256" key="1">
    <source>
        <dbReference type="SAM" id="Phobius"/>
    </source>
</evidence>
<keyword evidence="1" id="KW-0472">Membrane</keyword>
<name>A0A836CHH4_9STRA</name>
<dbReference type="SUPFAM" id="SSF56219">
    <property type="entry name" value="DNase I-like"/>
    <property type="match status" value="1"/>
</dbReference>
<dbReference type="OrthoDB" id="387657at2759"/>
<evidence type="ECO:0000313" key="3">
    <source>
        <dbReference type="Proteomes" id="UP000664859"/>
    </source>
</evidence>
<evidence type="ECO:0008006" key="4">
    <source>
        <dbReference type="Google" id="ProtNLM"/>
    </source>
</evidence>
<comment type="caution">
    <text evidence="2">The sequence shown here is derived from an EMBL/GenBank/DDBJ whole genome shotgun (WGS) entry which is preliminary data.</text>
</comment>
<reference evidence="2" key="1">
    <citation type="submission" date="2021-02" db="EMBL/GenBank/DDBJ databases">
        <title>First Annotated Genome of the Yellow-green Alga Tribonema minus.</title>
        <authorList>
            <person name="Mahan K.M."/>
        </authorList>
    </citation>
    <scope>NUCLEOTIDE SEQUENCE</scope>
    <source>
        <strain evidence="2">UTEX B ZZ1240</strain>
    </source>
</reference>
<feature type="transmembrane region" description="Helical" evidence="1">
    <location>
        <begin position="322"/>
        <end position="341"/>
    </location>
</feature>
<dbReference type="InterPro" id="IPR036691">
    <property type="entry name" value="Endo/exonu/phosph_ase_sf"/>
</dbReference>